<dbReference type="InterPro" id="IPR024548">
    <property type="entry name" value="Cu2_monoox_C"/>
</dbReference>
<dbReference type="OrthoDB" id="10018185at2759"/>
<keyword evidence="23" id="KW-1133">Transmembrane helix</keyword>
<feature type="binding site" evidence="19">
    <location>
        <position position="647"/>
    </location>
    <ligand>
        <name>Zn(2+)</name>
        <dbReference type="ChEBI" id="CHEBI:29105"/>
        <note>catalytic</note>
    </ligand>
</feature>
<feature type="binding site" evidence="19">
    <location>
        <position position="203"/>
    </location>
    <ligand>
        <name>Cu(2+)</name>
        <dbReference type="ChEBI" id="CHEBI:29036"/>
        <label>1</label>
        <note>catalytic</note>
    </ligand>
</feature>
<protein>
    <submittedName>
        <fullName evidence="26">Peptidyl-glycine alpha-amidating monooxygenase isoform X3</fullName>
    </submittedName>
</protein>
<keyword evidence="9" id="KW-0677">Repeat</keyword>
<evidence type="ECO:0000256" key="8">
    <source>
        <dbReference type="ARBA" id="ARBA00022729"/>
    </source>
</evidence>
<dbReference type="Pfam" id="PF01436">
    <property type="entry name" value="NHL"/>
    <property type="match status" value="2"/>
</dbReference>
<feature type="binding site" evidence="19">
    <location>
        <position position="205"/>
    </location>
    <ligand>
        <name>Cu(2+)</name>
        <dbReference type="ChEBI" id="CHEBI:29036"/>
        <label>1</label>
        <note>catalytic</note>
    </ligand>
</feature>
<dbReference type="Gene3D" id="2.120.10.30">
    <property type="entry name" value="TolB, C-terminal domain"/>
    <property type="match status" value="1"/>
</dbReference>
<feature type="binding site" evidence="19">
    <location>
        <position position="74"/>
    </location>
    <ligand>
        <name>Cu(2+)</name>
        <dbReference type="ChEBI" id="CHEBI:29036"/>
        <label>1</label>
        <note>catalytic</note>
    </ligand>
</feature>
<evidence type="ECO:0000256" key="5">
    <source>
        <dbReference type="ARBA" id="ARBA00010676"/>
    </source>
</evidence>
<keyword evidence="23" id="KW-0472">Membrane</keyword>
<comment type="cofactor">
    <cofactor evidence="19">
        <name>Zn(2+)</name>
        <dbReference type="ChEBI" id="CHEBI:29105"/>
    </cofactor>
    <text evidence="19">Binds one Zn(2+) ion per subunit.</text>
</comment>
<keyword evidence="19" id="KW-0106">Calcium</keyword>
<feature type="binding site" evidence="18">
    <location>
        <position position="663"/>
    </location>
    <ligand>
        <name>a protein</name>
        <dbReference type="ChEBI" id="CHEBI:16541"/>
    </ligand>
    <ligandPart>
        <name>C-terminal Xaa-(2S)-2-hydroxyglycine residue</name>
        <dbReference type="ChEBI" id="CHEBI:142768"/>
    </ligandPart>
</feature>
<sequence length="902" mass="102975">MKNGILTSPNLKYTIYTILFFLITRSNAERVNILMSNVTTQKEDAYMCTSYKLSEYQQFITNVEPLATAAIAHHIFAFGCEKPATESKSWNCENIVCQGPKTILYAWGRNAPSLELPENVAFKVGPKTPYKYIVINIHYLIKVKNDQSGLGITFTEKPPKYQAGIMLMVANYIGIPSRTKQYSTKFSCKYSGKTLKMFAYRVHAHSHGDVNAAYRVRHNEWTKLAKGDPQWPQAFYPTDEIYDIKDGDALLGICTYHNDENRMVNAGSTHNDEMCNIYLMFYTDNTEDVQDTCSGSTYPQLETIIPPEAQVKPQPPSNFHQLDDGIDQLLSHHDMKGSKTHHQVKDRKQNQKNSPNSMSFFLPNLDEYYDYVEQMRSKNRFNNEAELSDNSYLDSNSLIDALSQDTESEYPIDPALLLQLAKLNNFNSNSRQNSRFNEKFKDNLNNLNLLVPKTVSISRYTNLENWYDPESVNFGQIGGIAVDQKTESIIVFHRASQFWQTDSFNEEFRFNTRKYRIISSDTVVVMNINTGKIIKSWGSNMFYLPHGLTLDFEGNIWLTDVARHQVLKFSPKNTKQPVLEIGEHMIPGNDRKHFCQPADVAVMKNGDFFVADGYCNSRIVKFSKHGEFITEWSSEDEGMPSHFYVPHSIALNEQQNLMCIADRENFRIQCFDLHGNLIHHMTAPDFGPIYSVAFASNNASVLYAINGYNSREEKQYEKKVFLISVKTGNVFATINLHPDIRTPHELELTDDASEIFIGNLNPPKIFKYALVNFNYTNGKLKKNPHQANNSDPDKENFRTSLFIMGFLGIPLVFVVLLALFVRLKNMGKLNNVGSKIENRHRKIGKWLNKNANRKNGFTRLNQNSDDEEAESLNRLSHSNGQGAGDTDSDSEVEINIPQLTKA</sequence>
<feature type="transmembrane region" description="Helical" evidence="23">
    <location>
        <begin position="801"/>
        <end position="821"/>
    </location>
</feature>
<dbReference type="GO" id="GO:0016020">
    <property type="term" value="C:membrane"/>
    <property type="evidence" value="ECO:0007669"/>
    <property type="project" value="InterPro"/>
</dbReference>
<dbReference type="InterPro" id="IPR000323">
    <property type="entry name" value="Cu2_ascorb_mOase_N"/>
</dbReference>
<dbReference type="PANTHER" id="PTHR10680:SF14">
    <property type="entry name" value="PEPTIDYL-GLYCINE ALPHA-AMIDATING MONOOXYGENASE"/>
    <property type="match status" value="1"/>
</dbReference>
<keyword evidence="6" id="KW-0964">Secreted</keyword>
<gene>
    <name evidence="26" type="ORF">BpHYR1_012443</name>
</gene>
<dbReference type="GO" id="GO:0004504">
    <property type="term" value="F:peptidylglycine monooxygenase activity"/>
    <property type="evidence" value="ECO:0007669"/>
    <property type="project" value="UniProtKB-EC"/>
</dbReference>
<dbReference type="Proteomes" id="UP000276133">
    <property type="component" value="Unassembled WGS sequence"/>
</dbReference>
<feature type="repeat" description="NHL" evidence="21">
    <location>
        <begin position="531"/>
        <end position="572"/>
    </location>
</feature>
<feature type="region of interest" description="Disordered" evidence="22">
    <location>
        <begin position="335"/>
        <end position="359"/>
    </location>
</feature>
<comment type="similarity">
    <text evidence="5">Belongs to the copper type II ascorbate-dependent monooxygenase family.</text>
</comment>
<feature type="compositionally biased region" description="Polar residues" evidence="22">
    <location>
        <begin position="854"/>
        <end position="863"/>
    </location>
</feature>
<evidence type="ECO:0000256" key="22">
    <source>
        <dbReference type="SAM" id="MobiDB-lite"/>
    </source>
</evidence>
<evidence type="ECO:0000256" key="2">
    <source>
        <dbReference type="ARBA" id="ARBA00004613"/>
    </source>
</evidence>
<dbReference type="FunFam" id="2.60.120.310:FF:000005">
    <property type="entry name" value="Peptidylglycine alpha-hydroxylating monooxygenase"/>
    <property type="match status" value="1"/>
</dbReference>
<feature type="repeat" description="NHL" evidence="21">
    <location>
        <begin position="642"/>
        <end position="674"/>
    </location>
</feature>
<evidence type="ECO:0000256" key="18">
    <source>
        <dbReference type="PIRSR" id="PIRSR600720-1"/>
    </source>
</evidence>
<evidence type="ECO:0000256" key="1">
    <source>
        <dbReference type="ARBA" id="ARBA00000686"/>
    </source>
</evidence>
<feature type="binding site" evidence="19">
    <location>
        <position position="274"/>
    </location>
    <ligand>
        <name>Cu(2+)</name>
        <dbReference type="ChEBI" id="CHEBI:29036"/>
        <label>1</label>
        <note>catalytic</note>
    </ligand>
</feature>
<keyword evidence="7 19" id="KW-0479">Metal-binding</keyword>
<accession>A0A3M7P3J0</accession>
<keyword evidence="19" id="KW-0862">Zinc</keyword>
<dbReference type="SUPFAM" id="SSF49742">
    <property type="entry name" value="PHM/PNGase F"/>
    <property type="match status" value="2"/>
</dbReference>
<dbReference type="Gene3D" id="2.60.120.230">
    <property type="match status" value="1"/>
</dbReference>
<evidence type="ECO:0000256" key="15">
    <source>
        <dbReference type="ARBA" id="ARBA00023239"/>
    </source>
</evidence>
<comment type="similarity">
    <text evidence="3">In the C-terminal section; belongs to the peptidyl-alpha-hydroxyglycine alpha-amidating lyase family.</text>
</comment>
<evidence type="ECO:0000256" key="19">
    <source>
        <dbReference type="PIRSR" id="PIRSR600720-2"/>
    </source>
</evidence>
<keyword evidence="15" id="KW-0456">Lyase</keyword>
<evidence type="ECO:0000313" key="27">
    <source>
        <dbReference type="Proteomes" id="UP000276133"/>
    </source>
</evidence>
<dbReference type="InterPro" id="IPR000720">
    <property type="entry name" value="PHM/PAL"/>
</dbReference>
<feature type="binding site" evidence="18">
    <location>
        <position position="614"/>
    </location>
    <ligand>
        <name>a protein</name>
        <dbReference type="ChEBI" id="CHEBI:16541"/>
    </ligand>
    <ligandPart>
        <name>C-terminal Xaa-(2S)-2-hydroxyglycine residue</name>
        <dbReference type="ChEBI" id="CHEBI:142768"/>
    </ligandPart>
</feature>
<keyword evidence="23" id="KW-0812">Transmembrane</keyword>
<dbReference type="SUPFAM" id="SSF63829">
    <property type="entry name" value="Calcium-dependent phosphotriesterase"/>
    <property type="match status" value="1"/>
</dbReference>
<evidence type="ECO:0000256" key="6">
    <source>
        <dbReference type="ARBA" id="ARBA00022525"/>
    </source>
</evidence>
<feature type="domain" description="Copper type II ascorbate-dependent monooxygenase N-terminal" evidence="24">
    <location>
        <begin position="32"/>
        <end position="139"/>
    </location>
</feature>
<feature type="domain" description="Copper type II ascorbate-dependent monooxygenase C-terminal" evidence="25">
    <location>
        <begin position="161"/>
        <end position="293"/>
    </location>
</feature>
<dbReference type="PROSITE" id="PS51125">
    <property type="entry name" value="NHL"/>
    <property type="match status" value="3"/>
</dbReference>
<comment type="catalytic activity">
    <reaction evidence="17">
        <text>a [peptide]-C-terminal glycine + 2 L-ascorbate + O2 = a [peptide]-C-terminal (2S)-2-hydroxyglycine + 2 monodehydro-L-ascorbate radical + H2O</text>
        <dbReference type="Rhea" id="RHEA:21452"/>
        <dbReference type="Rhea" id="RHEA-COMP:13486"/>
        <dbReference type="Rhea" id="RHEA-COMP:15321"/>
        <dbReference type="ChEBI" id="CHEBI:15377"/>
        <dbReference type="ChEBI" id="CHEBI:15379"/>
        <dbReference type="ChEBI" id="CHEBI:38290"/>
        <dbReference type="ChEBI" id="CHEBI:59513"/>
        <dbReference type="ChEBI" id="CHEBI:137000"/>
        <dbReference type="ChEBI" id="CHEBI:142768"/>
        <dbReference type="EC" id="1.14.17.3"/>
    </reaction>
</comment>
<keyword evidence="14" id="KW-0325">Glycoprotein</keyword>
<dbReference type="GO" id="GO:0005507">
    <property type="term" value="F:copper ion binding"/>
    <property type="evidence" value="ECO:0007669"/>
    <property type="project" value="InterPro"/>
</dbReference>
<feature type="region of interest" description="Disordered" evidence="22">
    <location>
        <begin position="854"/>
        <end position="902"/>
    </location>
</feature>
<organism evidence="26 27">
    <name type="scientific">Brachionus plicatilis</name>
    <name type="common">Marine rotifer</name>
    <name type="synonym">Brachionus muelleri</name>
    <dbReference type="NCBI Taxonomy" id="10195"/>
    <lineage>
        <taxon>Eukaryota</taxon>
        <taxon>Metazoa</taxon>
        <taxon>Spiralia</taxon>
        <taxon>Gnathifera</taxon>
        <taxon>Rotifera</taxon>
        <taxon>Eurotatoria</taxon>
        <taxon>Monogononta</taxon>
        <taxon>Pseudotrocha</taxon>
        <taxon>Ploima</taxon>
        <taxon>Brachionidae</taxon>
        <taxon>Brachionus</taxon>
    </lineage>
</organism>
<evidence type="ECO:0000256" key="13">
    <source>
        <dbReference type="ARBA" id="ARBA00023157"/>
    </source>
</evidence>
<feature type="disulfide bond" evidence="20">
    <location>
        <begin position="188"/>
        <end position="293"/>
    </location>
</feature>
<feature type="binding site" evidence="19">
    <location>
        <position position="73"/>
    </location>
    <ligand>
        <name>Cu(2+)</name>
        <dbReference type="ChEBI" id="CHEBI:29036"/>
        <label>1</label>
        <note>catalytic</note>
    </ligand>
</feature>
<dbReference type="GO" id="GO:0004598">
    <property type="term" value="F:peptidylamidoglycolate lyase activity"/>
    <property type="evidence" value="ECO:0007669"/>
    <property type="project" value="UniProtKB-EC"/>
</dbReference>
<dbReference type="Pfam" id="PF01082">
    <property type="entry name" value="Cu2_monooxygen"/>
    <property type="match status" value="1"/>
</dbReference>
<dbReference type="GO" id="GO:0005576">
    <property type="term" value="C:extracellular region"/>
    <property type="evidence" value="ECO:0007669"/>
    <property type="project" value="UniProtKB-SubCell"/>
</dbReference>
<evidence type="ECO:0000256" key="20">
    <source>
        <dbReference type="PIRSR" id="PIRSR600720-3"/>
    </source>
</evidence>
<feature type="disulfide bond" evidence="20">
    <location>
        <begin position="254"/>
        <end position="275"/>
    </location>
</feature>
<dbReference type="InterPro" id="IPR014784">
    <property type="entry name" value="Cu2_ascorb_mOase-like_C"/>
</dbReference>
<evidence type="ECO:0000256" key="14">
    <source>
        <dbReference type="ARBA" id="ARBA00023180"/>
    </source>
</evidence>
<dbReference type="InterPro" id="IPR036939">
    <property type="entry name" value="Cu2_ascorb_mOase_N_sf"/>
</dbReference>
<evidence type="ECO:0000256" key="7">
    <source>
        <dbReference type="ARBA" id="ARBA00022723"/>
    </source>
</evidence>
<evidence type="ECO:0000256" key="11">
    <source>
        <dbReference type="ARBA" id="ARBA00023008"/>
    </source>
</evidence>
<evidence type="ECO:0000256" key="10">
    <source>
        <dbReference type="ARBA" id="ARBA00023002"/>
    </source>
</evidence>
<evidence type="ECO:0000256" key="23">
    <source>
        <dbReference type="SAM" id="Phobius"/>
    </source>
</evidence>
<comment type="similarity">
    <text evidence="4">In the N-terminal section; belongs to the copper type II ascorbate-dependent monooxygenase family.</text>
</comment>
<keyword evidence="10" id="KW-0560">Oxidoreductase</keyword>
<keyword evidence="16" id="KW-0511">Multifunctional enzyme</keyword>
<dbReference type="Pfam" id="PF03712">
    <property type="entry name" value="Cu2_monoox_C"/>
    <property type="match status" value="1"/>
</dbReference>
<name>A0A3M7P3J0_BRAPC</name>
<keyword evidence="27" id="KW-1185">Reference proteome</keyword>
<feature type="repeat" description="NHL" evidence="21">
    <location>
        <begin position="588"/>
        <end position="625"/>
    </location>
</feature>
<evidence type="ECO:0000256" key="12">
    <source>
        <dbReference type="ARBA" id="ARBA00023033"/>
    </source>
</evidence>
<evidence type="ECO:0000259" key="25">
    <source>
        <dbReference type="Pfam" id="PF03712"/>
    </source>
</evidence>
<comment type="subcellular location">
    <subcellularLocation>
        <location evidence="2">Secreted</location>
    </subcellularLocation>
</comment>
<feature type="binding site" evidence="19">
    <location>
        <position position="138"/>
    </location>
    <ligand>
        <name>Cu(2+)</name>
        <dbReference type="ChEBI" id="CHEBI:29036"/>
        <label>1</label>
        <note>catalytic</note>
    </ligand>
</feature>
<evidence type="ECO:0000256" key="16">
    <source>
        <dbReference type="ARBA" id="ARBA00023268"/>
    </source>
</evidence>
<proteinExistence type="inferred from homology"/>
<dbReference type="InterPro" id="IPR008977">
    <property type="entry name" value="PHM/PNGase_F_dom_sf"/>
</dbReference>
<feature type="binding site" evidence="19">
    <location>
        <position position="548"/>
    </location>
    <ligand>
        <name>Ca(2+)</name>
        <dbReference type="ChEBI" id="CHEBI:29108"/>
        <note>structural</note>
    </ligand>
</feature>
<evidence type="ECO:0000256" key="17">
    <source>
        <dbReference type="ARBA" id="ARBA00048431"/>
    </source>
</evidence>
<dbReference type="InterPro" id="IPR011042">
    <property type="entry name" value="6-blade_b-propeller_TolB-like"/>
</dbReference>
<keyword evidence="11 19" id="KW-0186">Copper</keyword>
<comment type="catalytic activity">
    <reaction evidence="1">
        <text>a [peptide]-C-terminal (2S)-2-hydroxyglycine = a [peptide]-C-terminal amide + glyoxylate</text>
        <dbReference type="Rhea" id="RHEA:20924"/>
        <dbReference type="Rhea" id="RHEA-COMP:13485"/>
        <dbReference type="Rhea" id="RHEA-COMP:15321"/>
        <dbReference type="ChEBI" id="CHEBI:36655"/>
        <dbReference type="ChEBI" id="CHEBI:137001"/>
        <dbReference type="ChEBI" id="CHEBI:142768"/>
        <dbReference type="EC" id="4.3.2.5"/>
    </reaction>
</comment>
<evidence type="ECO:0000256" key="4">
    <source>
        <dbReference type="ARBA" id="ARBA00010263"/>
    </source>
</evidence>
<keyword evidence="8" id="KW-0732">Signal</keyword>
<feature type="disulfide bond" evidence="20">
    <location>
        <begin position="659"/>
        <end position="670"/>
    </location>
</feature>
<feature type="binding site" evidence="18">
    <location>
        <position position="494"/>
    </location>
    <ligand>
        <name>a protein</name>
        <dbReference type="ChEBI" id="CHEBI:16541"/>
    </ligand>
    <ligandPart>
        <name>C-terminal Xaa-(2S)-2-hydroxyglycine residue</name>
        <dbReference type="ChEBI" id="CHEBI:142768"/>
    </ligandPart>
</feature>
<keyword evidence="12 26" id="KW-0503">Monooxygenase</keyword>
<feature type="disulfide bond" evidence="20">
    <location>
        <begin position="80"/>
        <end position="97"/>
    </location>
</feature>
<evidence type="ECO:0000256" key="9">
    <source>
        <dbReference type="ARBA" id="ARBA00022737"/>
    </source>
</evidence>
<keyword evidence="13 20" id="KW-1015">Disulfide bond</keyword>
<dbReference type="PRINTS" id="PR00790">
    <property type="entry name" value="PAMONOXGNASE"/>
</dbReference>
<feature type="disulfide bond" evidence="20">
    <location>
        <begin position="48"/>
        <end position="92"/>
    </location>
</feature>
<comment type="cofactor">
    <cofactor evidence="19">
        <name>Cu(2+)</name>
        <dbReference type="ChEBI" id="CHEBI:29036"/>
    </cofactor>
    <text evidence="19">Binds 2 Cu(2+) ions per subunit.</text>
</comment>
<feature type="binding site" evidence="19">
    <location>
        <position position="546"/>
    </location>
    <ligand>
        <name>Zn(2+)</name>
        <dbReference type="ChEBI" id="CHEBI:29105"/>
        <note>catalytic</note>
    </ligand>
</feature>
<dbReference type="PANTHER" id="PTHR10680">
    <property type="entry name" value="PEPTIDYL-GLYCINE ALPHA-AMIDATING MONOOXYGENASE"/>
    <property type="match status" value="1"/>
</dbReference>
<dbReference type="GO" id="GO:0006518">
    <property type="term" value="P:peptide metabolic process"/>
    <property type="evidence" value="ECO:0007669"/>
    <property type="project" value="InterPro"/>
</dbReference>
<evidence type="ECO:0000256" key="3">
    <source>
        <dbReference type="ARBA" id="ARBA00006026"/>
    </source>
</evidence>
<feature type="disulfide bond" evidence="20">
    <location>
        <begin position="595"/>
        <end position="615"/>
    </location>
</feature>
<comment type="caution">
    <text evidence="26">The sequence shown here is derived from an EMBL/GenBank/DDBJ whole genome shotgun (WGS) entry which is preliminary data.</text>
</comment>
<dbReference type="InterPro" id="IPR001258">
    <property type="entry name" value="NHL_repeat"/>
</dbReference>
<dbReference type="AlphaFoldDB" id="A0A3M7P3J0"/>
<dbReference type="EMBL" id="REGN01013649">
    <property type="protein sequence ID" value="RMZ93646.1"/>
    <property type="molecule type" value="Genomic_DNA"/>
</dbReference>
<dbReference type="Gene3D" id="2.60.120.310">
    <property type="entry name" value="Copper type II, ascorbate-dependent monooxygenase, N-terminal domain"/>
    <property type="match status" value="1"/>
</dbReference>
<evidence type="ECO:0000256" key="21">
    <source>
        <dbReference type="PROSITE-ProRule" id="PRU00504"/>
    </source>
</evidence>
<evidence type="ECO:0000313" key="26">
    <source>
        <dbReference type="EMBL" id="RMZ93646.1"/>
    </source>
</evidence>
<dbReference type="CDD" id="cd14958">
    <property type="entry name" value="NHL_PAL_like"/>
    <property type="match status" value="1"/>
</dbReference>
<feature type="binding site" evidence="19">
    <location>
        <position position="744"/>
    </location>
    <ligand>
        <name>Zn(2+)</name>
        <dbReference type="ChEBI" id="CHEBI:29105"/>
        <note>catalytic</note>
    </ligand>
</feature>
<evidence type="ECO:0000259" key="24">
    <source>
        <dbReference type="Pfam" id="PF01082"/>
    </source>
</evidence>
<reference evidence="26 27" key="1">
    <citation type="journal article" date="2018" name="Sci. Rep.">
        <title>Genomic signatures of local adaptation to the degree of environmental predictability in rotifers.</title>
        <authorList>
            <person name="Franch-Gras L."/>
            <person name="Hahn C."/>
            <person name="Garcia-Roger E.M."/>
            <person name="Carmona M.J."/>
            <person name="Serra M."/>
            <person name="Gomez A."/>
        </authorList>
    </citation>
    <scope>NUCLEOTIDE SEQUENCE [LARGE SCALE GENOMIC DNA]</scope>
    <source>
        <strain evidence="26">HYR1</strain>
    </source>
</reference>